<keyword evidence="15" id="KW-1185">Reference proteome</keyword>
<dbReference type="Proteomes" id="UP000594260">
    <property type="component" value="Unplaced"/>
</dbReference>
<dbReference type="EnsemblMetazoa" id="XM_022788756">
    <property type="protein sequence ID" value="XP_022644491"/>
    <property type="gene ID" value="LOC111243350"/>
</dbReference>
<dbReference type="Pfam" id="PF15706">
    <property type="entry name" value="TMEM132_C"/>
    <property type="match status" value="1"/>
</dbReference>
<dbReference type="FunCoup" id="A0A7M7IYZ6">
    <property type="interactions" value="36"/>
</dbReference>
<evidence type="ECO:0008006" key="16">
    <source>
        <dbReference type="Google" id="ProtNLM"/>
    </source>
</evidence>
<dbReference type="EnsemblMetazoa" id="XM_022788773">
    <property type="protein sequence ID" value="XP_022644508"/>
    <property type="gene ID" value="LOC111243350"/>
</dbReference>
<dbReference type="InParanoid" id="A0A7M7IYZ6"/>
<dbReference type="Pfam" id="PF23487">
    <property type="entry name" value="Ig_TMEM132_6th"/>
    <property type="match status" value="1"/>
</dbReference>
<feature type="compositionally biased region" description="Low complexity" evidence="6">
    <location>
        <begin position="955"/>
        <end position="967"/>
    </location>
</feature>
<dbReference type="InterPro" id="IPR031436">
    <property type="entry name" value="TMEM132_C"/>
</dbReference>
<dbReference type="Pfam" id="PF23486">
    <property type="entry name" value="Ig_TMEM132_5th"/>
    <property type="match status" value="1"/>
</dbReference>
<evidence type="ECO:0000259" key="9">
    <source>
        <dbReference type="Pfam" id="PF15706"/>
    </source>
</evidence>
<feature type="region of interest" description="Disordered" evidence="6">
    <location>
        <begin position="1203"/>
        <end position="1242"/>
    </location>
</feature>
<dbReference type="RefSeq" id="XP_022644518.1">
    <property type="nucleotide sequence ID" value="XM_022788783.1"/>
</dbReference>
<keyword evidence="3 7" id="KW-0812">Transmembrane</keyword>
<dbReference type="EnsemblMetazoa" id="XM_022788763">
    <property type="protein sequence ID" value="XP_022644498"/>
    <property type="gene ID" value="LOC111243350"/>
</dbReference>
<dbReference type="RefSeq" id="XP_022644508.1">
    <property type="nucleotide sequence ID" value="XM_022788773.1"/>
</dbReference>
<dbReference type="PANTHER" id="PTHR13388:SF11">
    <property type="entry name" value="DETONATOR, ISOFORM E"/>
    <property type="match status" value="1"/>
</dbReference>
<evidence type="ECO:0000259" key="11">
    <source>
        <dbReference type="Pfam" id="PF23039"/>
    </source>
</evidence>
<feature type="region of interest" description="Disordered" evidence="6">
    <location>
        <begin position="988"/>
        <end position="1014"/>
    </location>
</feature>
<dbReference type="RefSeq" id="XP_022644498.1">
    <property type="nucleotide sequence ID" value="XM_022788763.1"/>
</dbReference>
<feature type="chain" id="PRO_5036401512" description="Transmembrane protein 132C" evidence="8">
    <location>
        <begin position="19"/>
        <end position="1270"/>
    </location>
</feature>
<evidence type="ECO:0000259" key="12">
    <source>
        <dbReference type="Pfam" id="PF23486"/>
    </source>
</evidence>
<feature type="compositionally biased region" description="Low complexity" evidence="6">
    <location>
        <begin position="1138"/>
        <end position="1176"/>
    </location>
</feature>
<evidence type="ECO:0000256" key="8">
    <source>
        <dbReference type="SAM" id="SignalP"/>
    </source>
</evidence>
<feature type="compositionally biased region" description="Gly residues" evidence="6">
    <location>
        <begin position="158"/>
        <end position="169"/>
    </location>
</feature>
<dbReference type="Pfam" id="PF23039">
    <property type="entry name" value="TMEM132_3rd"/>
    <property type="match status" value="1"/>
</dbReference>
<dbReference type="GeneID" id="111243350"/>
<evidence type="ECO:0000256" key="5">
    <source>
        <dbReference type="ARBA" id="ARBA00023136"/>
    </source>
</evidence>
<dbReference type="InterPro" id="IPR055424">
    <property type="entry name" value="Ig_TMEM132_6th"/>
</dbReference>
<evidence type="ECO:0000259" key="10">
    <source>
        <dbReference type="Pfam" id="PF16070"/>
    </source>
</evidence>
<evidence type="ECO:0000256" key="6">
    <source>
        <dbReference type="SAM" id="MobiDB-lite"/>
    </source>
</evidence>
<feature type="compositionally biased region" description="Polar residues" evidence="6">
    <location>
        <begin position="1214"/>
        <end position="1224"/>
    </location>
</feature>
<dbReference type="InterPro" id="IPR026307">
    <property type="entry name" value="TMEM132"/>
</dbReference>
<feature type="region of interest" description="Disordered" evidence="6">
    <location>
        <begin position="901"/>
        <end position="967"/>
    </location>
</feature>
<proteinExistence type="inferred from homology"/>
<dbReference type="EnsemblMetazoa" id="XM_022788783">
    <property type="protein sequence ID" value="XP_022644518"/>
    <property type="gene ID" value="LOC111243350"/>
</dbReference>
<evidence type="ECO:0000313" key="15">
    <source>
        <dbReference type="Proteomes" id="UP000594260"/>
    </source>
</evidence>
<dbReference type="OrthoDB" id="10026202at2759"/>
<evidence type="ECO:0000313" key="14">
    <source>
        <dbReference type="EnsemblMetazoa" id="XP_022644508"/>
    </source>
</evidence>
<evidence type="ECO:0000259" key="13">
    <source>
        <dbReference type="Pfam" id="PF23487"/>
    </source>
</evidence>
<dbReference type="InterPro" id="IPR055423">
    <property type="entry name" value="Ig_TMEM132_5th"/>
</dbReference>
<dbReference type="PANTHER" id="PTHR13388">
    <property type="entry name" value="DETONATOR, ISOFORM E"/>
    <property type="match status" value="1"/>
</dbReference>
<evidence type="ECO:0000256" key="1">
    <source>
        <dbReference type="ARBA" id="ARBA00004479"/>
    </source>
</evidence>
<feature type="region of interest" description="Disordered" evidence="6">
    <location>
        <begin position="1045"/>
        <end position="1097"/>
    </location>
</feature>
<dbReference type="GO" id="GO:0016020">
    <property type="term" value="C:membrane"/>
    <property type="evidence" value="ECO:0007669"/>
    <property type="project" value="UniProtKB-SubCell"/>
</dbReference>
<evidence type="ECO:0000256" key="7">
    <source>
        <dbReference type="SAM" id="Phobius"/>
    </source>
</evidence>
<accession>A0A7M7IYZ6</accession>
<feature type="domain" description="Transmembrane protein family 132 fourth" evidence="10">
    <location>
        <begin position="371"/>
        <end position="466"/>
    </location>
</feature>
<feature type="signal peptide" evidence="8">
    <location>
        <begin position="1"/>
        <end position="18"/>
    </location>
</feature>
<dbReference type="InterPro" id="IPR031437">
    <property type="entry name" value="Ig_TMEM132_4th"/>
</dbReference>
<feature type="domain" description="Transmembrane protein TMEM132 sixth" evidence="13">
    <location>
        <begin position="599"/>
        <end position="731"/>
    </location>
</feature>
<evidence type="ECO:0000256" key="3">
    <source>
        <dbReference type="ARBA" id="ARBA00022692"/>
    </source>
</evidence>
<feature type="domain" description="Transmembrane protein TMEM132 C-terminal" evidence="9">
    <location>
        <begin position="789"/>
        <end position="848"/>
    </location>
</feature>
<name>A0A7M7IYZ6_VARDE</name>
<dbReference type="RefSeq" id="XP_022644491.1">
    <property type="nucleotide sequence ID" value="XM_022788756.1"/>
</dbReference>
<feature type="compositionally biased region" description="Polar residues" evidence="6">
    <location>
        <begin position="1124"/>
        <end position="1137"/>
    </location>
</feature>
<feature type="compositionally biased region" description="Low complexity" evidence="6">
    <location>
        <begin position="995"/>
        <end position="1014"/>
    </location>
</feature>
<keyword evidence="4 7" id="KW-1133">Transmembrane helix</keyword>
<feature type="compositionally biased region" description="Polar residues" evidence="6">
    <location>
        <begin position="918"/>
        <end position="934"/>
    </location>
</feature>
<organism evidence="14 15">
    <name type="scientific">Varroa destructor</name>
    <name type="common">Honeybee mite</name>
    <dbReference type="NCBI Taxonomy" id="109461"/>
    <lineage>
        <taxon>Eukaryota</taxon>
        <taxon>Metazoa</taxon>
        <taxon>Ecdysozoa</taxon>
        <taxon>Arthropoda</taxon>
        <taxon>Chelicerata</taxon>
        <taxon>Arachnida</taxon>
        <taxon>Acari</taxon>
        <taxon>Parasitiformes</taxon>
        <taxon>Mesostigmata</taxon>
        <taxon>Gamasina</taxon>
        <taxon>Dermanyssoidea</taxon>
        <taxon>Varroidae</taxon>
        <taxon>Varroa</taxon>
    </lineage>
</organism>
<feature type="compositionally biased region" description="Low complexity" evidence="6">
    <location>
        <begin position="907"/>
        <end position="917"/>
    </location>
</feature>
<dbReference type="Pfam" id="PF16070">
    <property type="entry name" value="Ig_TMEM132_4th"/>
    <property type="match status" value="1"/>
</dbReference>
<comment type="similarity">
    <text evidence="2">Belongs to the TMEM132 family.</text>
</comment>
<evidence type="ECO:0000256" key="4">
    <source>
        <dbReference type="ARBA" id="ARBA00022989"/>
    </source>
</evidence>
<feature type="domain" description="Transmembrane protein TMEM132 cohesin-like" evidence="11">
    <location>
        <begin position="241"/>
        <end position="356"/>
    </location>
</feature>
<dbReference type="InterPro" id="IPR055421">
    <property type="entry name" value="TMEM132_3rd"/>
</dbReference>
<feature type="region of interest" description="Disordered" evidence="6">
    <location>
        <begin position="158"/>
        <end position="183"/>
    </location>
</feature>
<feature type="compositionally biased region" description="Low complexity" evidence="6">
    <location>
        <begin position="1225"/>
        <end position="1242"/>
    </location>
</feature>
<reference evidence="14" key="1">
    <citation type="submission" date="2021-01" db="UniProtKB">
        <authorList>
            <consortium name="EnsemblMetazoa"/>
        </authorList>
    </citation>
    <scope>IDENTIFICATION</scope>
</reference>
<protein>
    <recommendedName>
        <fullName evidence="16">Transmembrane protein 132C</fullName>
    </recommendedName>
</protein>
<dbReference type="AlphaFoldDB" id="A0A7M7IYZ6"/>
<keyword evidence="5 7" id="KW-0472">Membrane</keyword>
<sequence>MNALVLLLSLVTVYGVSAQRVQVDQGEILLSTVPNDTVDPSQVRFALISSNRATVRATLGPYSSSQTVYHNRSDADVSAHVVHSVVYRHSPQVRVVFHANQRDFRSLCITLYGQLADSKKASLLAKCQPVKENSACMAELIVPADWWPAAWLESGNGGSSSGGAYGGGSSSSTGNHKMGKKSKPHIELSYATSDDLNCQMGGLNSELKANAAKESPPKHIARLPLSPIHATYEKITLKESPVEVFLPETPFYPNNVVYAPVFVRQGVRQFSIGANLVGGLQVERLEPVAKHVWKVAIETTANKRIRISCSRIDNPMDTISSSGQAEHVFDVLLRVDPEPDVSTDQTIEWVVNERVEALSQLNVQKDKVQNILMITKTRDLINTAIITGSQVSQLVKLIMISEAGQMSDVTHKAACHSSDESVLKVSPSCTSVYLDGSEIRSSANVSIHVKYSGHMSESHFTVWTPETPFTISVSDEKLSHIKQWHAPATAPHSYHRNALPKDECKLRFQQSIVKVYTRFVSINHNSGRENYLLGKRRLIADITDMVHIRSSNSHVASFVTPNILSGVHPGKADIQVVSPTTGKILATRSVRVTAEKEVITALNARVVSGLNLAVSSDATESASLNGRESSNGHSERAIYLAKVSIDEKLTSRYQEAVLDVTLRFSDGSEMPLENFNPSEYNISVESLDSNVIVVAPNQIGNTGAHPRIICVGQGSGDLLSVTLETSDLCVKRGGAIQDAAVYVSCMLTNPDNYLYQDAQVPRKYSAAVTFELQPQIHKNAHYPQAAHHLNHLNGSPLQVGLYTLFGVFCMALLAFVASCSVFAVHIKNTRQQSSKDNSQDWVWLSKETLEQAVRPKNVSKFANIVVNPMGDLDNRNLGNFVCSDGFGANICQNGDLLRQQQAQHLASSSSSSSSSSSAQHHNNLQRQNGSSSQAEMRILSGRTRLLPSEPIDVRNNNVPADNNNSDISINMNQHAAAMQMAAAAAADGRTPALASSNNKSHSNSNNHSHSGNNYNGSIANADNLSFNQIFGGGAEGIGVEKALSSSTDSGVASGHNRNSPAGDQSISAGASGLLHDQQQHHNHQNQRQHSPQQQHHQHTLFDLGELTVRPNLLAEVEDRLDSSALQSSAGSKANPSVLSASSALSTSSSPTSSSSENGSNSSGGASPSAGRSAAESQAVSPSSCATRSIIVNPIEEELAEGFELEPPPVPPHRQTGTASGCSGDNNPTTNNNNNNVNNSDTLNWRRLERQYNNNRKKLAEYLDSLQESIA</sequence>
<keyword evidence="8" id="KW-0732">Signal</keyword>
<dbReference type="KEGG" id="vde:111243350"/>
<feature type="domain" description="Transmembrane protein TMEM132 fifth" evidence="12">
    <location>
        <begin position="471"/>
        <end position="596"/>
    </location>
</feature>
<feature type="compositionally biased region" description="Polar residues" evidence="6">
    <location>
        <begin position="1045"/>
        <end position="1068"/>
    </location>
</feature>
<comment type="subcellular location">
    <subcellularLocation>
        <location evidence="1">Membrane</location>
        <topology evidence="1">Single-pass type I membrane protein</topology>
    </subcellularLocation>
</comment>
<feature type="transmembrane region" description="Helical" evidence="7">
    <location>
        <begin position="799"/>
        <end position="824"/>
    </location>
</feature>
<evidence type="ECO:0000256" key="2">
    <source>
        <dbReference type="ARBA" id="ARBA00006166"/>
    </source>
</evidence>
<dbReference type="CTD" id="31555"/>
<feature type="region of interest" description="Disordered" evidence="6">
    <location>
        <begin position="1124"/>
        <end position="1184"/>
    </location>
</feature>